<dbReference type="EMBL" id="OZ035833">
    <property type="protein sequence ID" value="CAL1572600.1"/>
    <property type="molecule type" value="Genomic_DNA"/>
</dbReference>
<name>A0AAV2J5L8_KNICA</name>
<keyword evidence="2" id="KW-1185">Reference proteome</keyword>
<proteinExistence type="predicted"/>
<gene>
    <name evidence="1" type="ORF">KC01_LOCUS4620</name>
</gene>
<accession>A0AAV2J5L8</accession>
<dbReference type="AlphaFoldDB" id="A0AAV2J5L8"/>
<protein>
    <submittedName>
        <fullName evidence="1">Uncharacterized protein</fullName>
    </submittedName>
</protein>
<organism evidence="1 2">
    <name type="scientific">Knipowitschia caucasica</name>
    <name type="common">Caucasian dwarf goby</name>
    <name type="synonym">Pomatoschistus caucasicus</name>
    <dbReference type="NCBI Taxonomy" id="637954"/>
    <lineage>
        <taxon>Eukaryota</taxon>
        <taxon>Metazoa</taxon>
        <taxon>Chordata</taxon>
        <taxon>Craniata</taxon>
        <taxon>Vertebrata</taxon>
        <taxon>Euteleostomi</taxon>
        <taxon>Actinopterygii</taxon>
        <taxon>Neopterygii</taxon>
        <taxon>Teleostei</taxon>
        <taxon>Neoteleostei</taxon>
        <taxon>Acanthomorphata</taxon>
        <taxon>Gobiaria</taxon>
        <taxon>Gobiiformes</taxon>
        <taxon>Gobioidei</taxon>
        <taxon>Gobiidae</taxon>
        <taxon>Gobiinae</taxon>
        <taxon>Knipowitschia</taxon>
    </lineage>
</organism>
<reference evidence="1 2" key="1">
    <citation type="submission" date="2024-04" db="EMBL/GenBank/DDBJ databases">
        <authorList>
            <person name="Waldvogel A.-M."/>
            <person name="Schoenle A."/>
        </authorList>
    </citation>
    <scope>NUCLEOTIDE SEQUENCE [LARGE SCALE GENOMIC DNA]</scope>
</reference>
<dbReference type="Proteomes" id="UP001497482">
    <property type="component" value="Chromosome 11"/>
</dbReference>
<evidence type="ECO:0000313" key="2">
    <source>
        <dbReference type="Proteomes" id="UP001497482"/>
    </source>
</evidence>
<evidence type="ECO:0000313" key="1">
    <source>
        <dbReference type="EMBL" id="CAL1572600.1"/>
    </source>
</evidence>
<sequence>MRRTKCVEEEYCQSVCRMRRSRVCGGEVKSYETEEVGGGQRVRMRRREVQSGEQAEEVQVVRRRRGTECEQEEEVPECEEVK</sequence>